<evidence type="ECO:0000313" key="2">
    <source>
        <dbReference type="EMBL" id="MBW0573072.1"/>
    </source>
</evidence>
<keyword evidence="3" id="KW-1185">Reference proteome</keyword>
<protein>
    <submittedName>
        <fullName evidence="2">Uncharacterized protein</fullName>
    </submittedName>
</protein>
<dbReference type="AlphaFoldDB" id="A0A9Q3K2G6"/>
<feature type="region of interest" description="Disordered" evidence="1">
    <location>
        <begin position="75"/>
        <end position="101"/>
    </location>
</feature>
<proteinExistence type="predicted"/>
<evidence type="ECO:0000256" key="1">
    <source>
        <dbReference type="SAM" id="MobiDB-lite"/>
    </source>
</evidence>
<sequence>LKGSDRNLHEPVQEVLNGVQGKRLGNVSKNSPRSDKLLEYPEEAPQRGGNCEIIQWMESTIIQHLVQNDNGLAQQKEGGKQGISPSTFYQKSTSQQTTQRREEEQEKELEETILPKLHDSRNQKRCHGQCLQHGQNLDGIQRQRGTKNATNSSPKEITLSLDVVNTLTEIKNSILPLKEIKKQLIIFTRKK</sequence>
<feature type="region of interest" description="Disordered" evidence="1">
    <location>
        <begin position="18"/>
        <end position="45"/>
    </location>
</feature>
<comment type="caution">
    <text evidence="2">The sequence shown here is derived from an EMBL/GenBank/DDBJ whole genome shotgun (WGS) entry which is preliminary data.</text>
</comment>
<gene>
    <name evidence="2" type="ORF">O181_112787</name>
</gene>
<name>A0A9Q3K2G6_9BASI</name>
<feature type="non-terminal residue" evidence="2">
    <location>
        <position position="1"/>
    </location>
</feature>
<evidence type="ECO:0000313" key="3">
    <source>
        <dbReference type="Proteomes" id="UP000765509"/>
    </source>
</evidence>
<dbReference type="EMBL" id="AVOT02091322">
    <property type="protein sequence ID" value="MBW0573072.1"/>
    <property type="molecule type" value="Genomic_DNA"/>
</dbReference>
<dbReference type="Proteomes" id="UP000765509">
    <property type="component" value="Unassembled WGS sequence"/>
</dbReference>
<organism evidence="2 3">
    <name type="scientific">Austropuccinia psidii MF-1</name>
    <dbReference type="NCBI Taxonomy" id="1389203"/>
    <lineage>
        <taxon>Eukaryota</taxon>
        <taxon>Fungi</taxon>
        <taxon>Dikarya</taxon>
        <taxon>Basidiomycota</taxon>
        <taxon>Pucciniomycotina</taxon>
        <taxon>Pucciniomycetes</taxon>
        <taxon>Pucciniales</taxon>
        <taxon>Sphaerophragmiaceae</taxon>
        <taxon>Austropuccinia</taxon>
    </lineage>
</organism>
<reference evidence="2" key="1">
    <citation type="submission" date="2021-03" db="EMBL/GenBank/DDBJ databases">
        <title>Draft genome sequence of rust myrtle Austropuccinia psidii MF-1, a brazilian biotype.</title>
        <authorList>
            <person name="Quecine M.C."/>
            <person name="Pachon D.M.R."/>
            <person name="Bonatelli M.L."/>
            <person name="Correr F.H."/>
            <person name="Franceschini L.M."/>
            <person name="Leite T.F."/>
            <person name="Margarido G.R.A."/>
            <person name="Almeida C.A."/>
            <person name="Ferrarezi J.A."/>
            <person name="Labate C.A."/>
        </authorList>
    </citation>
    <scope>NUCLEOTIDE SEQUENCE</scope>
    <source>
        <strain evidence="2">MF-1</strain>
    </source>
</reference>
<accession>A0A9Q3K2G6</accession>